<feature type="domain" description="PAC" evidence="4">
    <location>
        <begin position="353"/>
        <end position="407"/>
    </location>
</feature>
<organism evidence="7 8">
    <name type="scientific">Crinalium epipsammum PCC 9333</name>
    <dbReference type="NCBI Taxonomy" id="1173022"/>
    <lineage>
        <taxon>Bacteria</taxon>
        <taxon>Bacillati</taxon>
        <taxon>Cyanobacteriota</taxon>
        <taxon>Cyanophyceae</taxon>
        <taxon>Gomontiellales</taxon>
        <taxon>Gomontiellaceae</taxon>
        <taxon>Crinalium</taxon>
    </lineage>
</organism>
<name>K9VT15_9CYAN</name>
<dbReference type="SUPFAM" id="SSF55073">
    <property type="entry name" value="Nucleotide cyclase"/>
    <property type="match status" value="1"/>
</dbReference>
<protein>
    <submittedName>
        <fullName evidence="7">Diguanylate cyclase/phosphodiesterase with PAS/PAC sensor(S)</fullName>
    </submittedName>
</protein>
<evidence type="ECO:0000259" key="4">
    <source>
        <dbReference type="PROSITE" id="PS50113"/>
    </source>
</evidence>
<evidence type="ECO:0000259" key="3">
    <source>
        <dbReference type="PROSITE" id="PS50112"/>
    </source>
</evidence>
<dbReference type="Pfam" id="PF00990">
    <property type="entry name" value="GGDEF"/>
    <property type="match status" value="1"/>
</dbReference>
<dbReference type="InterPro" id="IPR052155">
    <property type="entry name" value="Biofilm_reg_signaling"/>
</dbReference>
<dbReference type="InterPro" id="IPR029787">
    <property type="entry name" value="Nucleotide_cyclase"/>
</dbReference>
<gene>
    <name evidence="7" type="ORF">Cri9333_0049</name>
</gene>
<dbReference type="Proteomes" id="UP000010472">
    <property type="component" value="Chromosome"/>
</dbReference>
<dbReference type="eggNOG" id="COG2202">
    <property type="taxonomic scope" value="Bacteria"/>
</dbReference>
<dbReference type="KEGG" id="cep:Cri9333_0049"/>
<dbReference type="PROSITE" id="PS50112">
    <property type="entry name" value="PAS"/>
    <property type="match status" value="3"/>
</dbReference>
<dbReference type="NCBIfam" id="TIGR00254">
    <property type="entry name" value="GGDEF"/>
    <property type="match status" value="1"/>
</dbReference>
<dbReference type="SMART" id="SM00267">
    <property type="entry name" value="GGDEF"/>
    <property type="match status" value="1"/>
</dbReference>
<feature type="coiled-coil region" evidence="1">
    <location>
        <begin position="560"/>
        <end position="587"/>
    </location>
</feature>
<dbReference type="InterPro" id="IPR013655">
    <property type="entry name" value="PAS_fold_3"/>
</dbReference>
<dbReference type="InterPro" id="IPR001610">
    <property type="entry name" value="PAC"/>
</dbReference>
<dbReference type="PANTHER" id="PTHR44757">
    <property type="entry name" value="DIGUANYLATE CYCLASE DGCP"/>
    <property type="match status" value="1"/>
</dbReference>
<dbReference type="InterPro" id="IPR029016">
    <property type="entry name" value="GAF-like_dom_sf"/>
</dbReference>
<dbReference type="CDD" id="cd01949">
    <property type="entry name" value="GGDEF"/>
    <property type="match status" value="1"/>
</dbReference>
<dbReference type="CDD" id="cd01948">
    <property type="entry name" value="EAL"/>
    <property type="match status" value="1"/>
</dbReference>
<accession>K9VT15</accession>
<dbReference type="SMART" id="SM00052">
    <property type="entry name" value="EAL"/>
    <property type="match status" value="1"/>
</dbReference>
<dbReference type="InterPro" id="IPR035965">
    <property type="entry name" value="PAS-like_dom_sf"/>
</dbReference>
<feature type="region of interest" description="Disordered" evidence="2">
    <location>
        <begin position="1"/>
        <end position="25"/>
    </location>
</feature>
<dbReference type="Gene3D" id="3.30.450.40">
    <property type="match status" value="1"/>
</dbReference>
<dbReference type="FunFam" id="3.20.20.450:FF:000001">
    <property type="entry name" value="Cyclic di-GMP phosphodiesterase yahA"/>
    <property type="match status" value="1"/>
</dbReference>
<keyword evidence="8" id="KW-1185">Reference proteome</keyword>
<dbReference type="Gene3D" id="3.30.70.270">
    <property type="match status" value="1"/>
</dbReference>
<dbReference type="SUPFAM" id="SSF55781">
    <property type="entry name" value="GAF domain-like"/>
    <property type="match status" value="1"/>
</dbReference>
<evidence type="ECO:0000259" key="5">
    <source>
        <dbReference type="PROSITE" id="PS50883"/>
    </source>
</evidence>
<feature type="domain" description="GGDEF" evidence="6">
    <location>
        <begin position="738"/>
        <end position="876"/>
    </location>
</feature>
<dbReference type="NCBIfam" id="TIGR00229">
    <property type="entry name" value="sensory_box"/>
    <property type="match status" value="3"/>
</dbReference>
<dbReference type="CDD" id="cd00130">
    <property type="entry name" value="PAS"/>
    <property type="match status" value="3"/>
</dbReference>
<feature type="domain" description="PAS" evidence="3">
    <location>
        <begin position="271"/>
        <end position="328"/>
    </location>
</feature>
<dbReference type="PANTHER" id="PTHR44757:SF2">
    <property type="entry name" value="BIOFILM ARCHITECTURE MAINTENANCE PROTEIN MBAA"/>
    <property type="match status" value="1"/>
</dbReference>
<dbReference type="InterPro" id="IPR000700">
    <property type="entry name" value="PAS-assoc_C"/>
</dbReference>
<feature type="domain" description="EAL" evidence="5">
    <location>
        <begin position="923"/>
        <end position="1177"/>
    </location>
</feature>
<proteinExistence type="predicted"/>
<feature type="compositionally biased region" description="Polar residues" evidence="2">
    <location>
        <begin position="7"/>
        <end position="19"/>
    </location>
</feature>
<dbReference type="InterPro" id="IPR000160">
    <property type="entry name" value="GGDEF_dom"/>
</dbReference>
<dbReference type="PATRIC" id="fig|1173022.3.peg.51"/>
<dbReference type="SUPFAM" id="SSF141868">
    <property type="entry name" value="EAL domain-like"/>
    <property type="match status" value="1"/>
</dbReference>
<dbReference type="SMART" id="SM00086">
    <property type="entry name" value="PAC"/>
    <property type="match status" value="4"/>
</dbReference>
<sequence>MFKPNFSGKSASNLNPQQQNEERTLPNDQQVHEAIAYFCTLSQDLFCVLTQDGYFQMLNSSWEKLLGYTNEELIAKPYLEFVHLDNRQSTLLQLEQLTNSYKNISFENRYLSKDGSYKWLLWNALSEGGFIYAVGSDITEQKIAEESLNCAIATIEDAVILQDIDGNIKASNAIAEINLGISAAPILGDICIDPRWREVRADGSPLTEDLHPINVTLHTGKPCKNQLLGVYKPDDSLNWYKVNVQPLFLSGVAKADAVLATFTNITEIKQTEERLRLLESAVVNTNVPLIITEPIGAGLTPEKLKIVYANHAFTRLTGFDLVEIIGKTPEILNGVNSDRSTLEQIRISLQSWEPIKTELIHYRKDNSEFWVEVNILPLADSSGKFTHWLWIERDITASRLVDQEVKARTRATAVVAQLGQQALGGKDLDTFLNVAVTLVARILEVEYCQILELIPEENTLSVRAGFGWQPNIVGYAVVGDQERSQAGYTLLQGEPVIVEDLRVETRFSISQMLRNHHVISGVTVIIHGQVQPFGVLGCHTTKQRQFTKDDVYFLQSVANVVATAIERKQAEEALKESEERYALAVNGSKEGLWDWNLKADQVYFSPRWKAILGYQDHEIGDRLDEWLDRIHPEDIEPVRTALNSHLEGLISHFEKEYRILHQDGRYRWMLCRGLAIWDANGQAYRMSGSQLDITDRKIAEEQLSYDAVHDALTSLPNRALLMDRLGQAIARQRRHKDYQFAVLFLDLDRFKVVNDSLGHIVGDQLLIEIARRLQAPQRPGDTVARLGGDEFVILFDEITDLQEVTNLVEHLQKELGKPINLDTQTIFISASMGIVLSQDPTSGITYDWAGDLLRNADIAMYQAKNLGKARYVVFNSIMHTSAVARLQLENDLRQAVEQSVDLLAVNSRLKEQIDNAAQIKAANFNLKPPIDATKEQSSKLLLHYQPIISLSTGKITGFEALVRLWHPQRGMVSPSDFIPVAEETNLIMPLGAWVLQEACRQLQIWNLTYPGLTISVNISGKQFSQPDLVAQIKQILQNTNLSADQLKLEITESVIMENAESATAMLEQLKNLGVQLSIDDFGTGYSSLSYLHRFPIDTLKVDRSFVSRMSIDGNNWKIVQSIITLAHTMRMDVTAEGVETVNQLEQLRALECEQGQGYFFSKPLDIEAASQFLDKGTQW</sequence>
<reference evidence="7 8" key="1">
    <citation type="submission" date="2012-06" db="EMBL/GenBank/DDBJ databases">
        <title>Finished chromosome of genome of Crinalium epipsammum PCC 9333.</title>
        <authorList>
            <consortium name="US DOE Joint Genome Institute"/>
            <person name="Gugger M."/>
            <person name="Coursin T."/>
            <person name="Rippka R."/>
            <person name="Tandeau De Marsac N."/>
            <person name="Huntemann M."/>
            <person name="Wei C.-L."/>
            <person name="Han J."/>
            <person name="Detter J.C."/>
            <person name="Han C."/>
            <person name="Tapia R."/>
            <person name="Davenport K."/>
            <person name="Daligault H."/>
            <person name="Erkkila T."/>
            <person name="Gu W."/>
            <person name="Munk A.C.C."/>
            <person name="Teshima H."/>
            <person name="Xu Y."/>
            <person name="Chain P."/>
            <person name="Chen A."/>
            <person name="Krypides N."/>
            <person name="Mavromatis K."/>
            <person name="Markowitz V."/>
            <person name="Szeto E."/>
            <person name="Ivanova N."/>
            <person name="Mikhailova N."/>
            <person name="Ovchinnikova G."/>
            <person name="Pagani I."/>
            <person name="Pati A."/>
            <person name="Goodwin L."/>
            <person name="Peters L."/>
            <person name="Pitluck S."/>
            <person name="Woyke T."/>
            <person name="Kerfeld C."/>
        </authorList>
    </citation>
    <scope>NUCLEOTIDE SEQUENCE [LARGE SCALE GENOMIC DNA]</scope>
    <source>
        <strain evidence="7 8">PCC 9333</strain>
    </source>
</reference>
<dbReference type="HOGENOM" id="CLU_000445_70_58_3"/>
<dbReference type="EMBL" id="CP003620">
    <property type="protein sequence ID" value="AFZ11051.1"/>
    <property type="molecule type" value="Genomic_DNA"/>
</dbReference>
<dbReference type="SMART" id="SM00091">
    <property type="entry name" value="PAS"/>
    <property type="match status" value="4"/>
</dbReference>
<dbReference type="SUPFAM" id="SSF55785">
    <property type="entry name" value="PYP-like sensor domain (PAS domain)"/>
    <property type="match status" value="4"/>
</dbReference>
<dbReference type="Gene3D" id="3.30.450.20">
    <property type="entry name" value="PAS domain"/>
    <property type="match status" value="4"/>
</dbReference>
<dbReference type="PROSITE" id="PS50887">
    <property type="entry name" value="GGDEF"/>
    <property type="match status" value="1"/>
</dbReference>
<dbReference type="Pfam" id="PF08447">
    <property type="entry name" value="PAS_3"/>
    <property type="match status" value="2"/>
</dbReference>
<dbReference type="InterPro" id="IPR043128">
    <property type="entry name" value="Rev_trsase/Diguanyl_cyclase"/>
</dbReference>
<dbReference type="Pfam" id="PF01590">
    <property type="entry name" value="GAF"/>
    <property type="match status" value="1"/>
</dbReference>
<evidence type="ECO:0000313" key="8">
    <source>
        <dbReference type="Proteomes" id="UP000010472"/>
    </source>
</evidence>
<dbReference type="STRING" id="1173022.Cri9333_0049"/>
<evidence type="ECO:0000256" key="2">
    <source>
        <dbReference type="SAM" id="MobiDB-lite"/>
    </source>
</evidence>
<dbReference type="InterPro" id="IPR003018">
    <property type="entry name" value="GAF"/>
</dbReference>
<dbReference type="Pfam" id="PF00563">
    <property type="entry name" value="EAL"/>
    <property type="match status" value="1"/>
</dbReference>
<dbReference type="InterPro" id="IPR035919">
    <property type="entry name" value="EAL_sf"/>
</dbReference>
<feature type="domain" description="PAS" evidence="3">
    <location>
        <begin position="577"/>
        <end position="649"/>
    </location>
</feature>
<dbReference type="eggNOG" id="COG5001">
    <property type="taxonomic scope" value="Bacteria"/>
</dbReference>
<feature type="domain" description="PAS" evidence="3">
    <location>
        <begin position="48"/>
        <end position="101"/>
    </location>
</feature>
<evidence type="ECO:0000259" key="6">
    <source>
        <dbReference type="PROSITE" id="PS50887"/>
    </source>
</evidence>
<dbReference type="PROSITE" id="PS50113">
    <property type="entry name" value="PAC"/>
    <property type="match status" value="2"/>
</dbReference>
<evidence type="ECO:0000313" key="7">
    <source>
        <dbReference type="EMBL" id="AFZ11051.1"/>
    </source>
</evidence>
<evidence type="ECO:0000256" key="1">
    <source>
        <dbReference type="SAM" id="Coils"/>
    </source>
</evidence>
<dbReference type="PROSITE" id="PS50883">
    <property type="entry name" value="EAL"/>
    <property type="match status" value="1"/>
</dbReference>
<dbReference type="InterPro" id="IPR001633">
    <property type="entry name" value="EAL_dom"/>
</dbReference>
<dbReference type="SMART" id="SM00065">
    <property type="entry name" value="GAF"/>
    <property type="match status" value="1"/>
</dbReference>
<feature type="domain" description="PAC" evidence="4">
    <location>
        <begin position="653"/>
        <end position="705"/>
    </location>
</feature>
<keyword evidence="1" id="KW-0175">Coiled coil</keyword>
<dbReference type="AlphaFoldDB" id="K9VT15"/>
<dbReference type="Pfam" id="PF13426">
    <property type="entry name" value="PAS_9"/>
    <property type="match status" value="1"/>
</dbReference>
<dbReference type="InterPro" id="IPR000014">
    <property type="entry name" value="PAS"/>
</dbReference>
<dbReference type="Gene3D" id="3.20.20.450">
    <property type="entry name" value="EAL domain"/>
    <property type="match status" value="1"/>
</dbReference>
<dbReference type="OrthoDB" id="425396at2"/>
<dbReference type="RefSeq" id="WP_015201195.1">
    <property type="nucleotide sequence ID" value="NC_019753.1"/>
</dbReference>